<evidence type="ECO:0000313" key="2">
    <source>
        <dbReference type="EMBL" id="EDM79799.1"/>
    </source>
</evidence>
<feature type="chain" id="PRO_5002697349" description="Lipoprotein" evidence="1">
    <location>
        <begin position="22"/>
        <end position="243"/>
    </location>
</feature>
<dbReference type="RefSeq" id="WP_006971048.1">
    <property type="nucleotide sequence ID" value="NZ_ABCS01000016.1"/>
</dbReference>
<organism evidence="2 3">
    <name type="scientific">Plesiocystis pacifica SIR-1</name>
    <dbReference type="NCBI Taxonomy" id="391625"/>
    <lineage>
        <taxon>Bacteria</taxon>
        <taxon>Pseudomonadati</taxon>
        <taxon>Myxococcota</taxon>
        <taxon>Polyangia</taxon>
        <taxon>Nannocystales</taxon>
        <taxon>Nannocystaceae</taxon>
        <taxon>Plesiocystis</taxon>
    </lineage>
</organism>
<keyword evidence="1" id="KW-0732">Signal</keyword>
<dbReference type="PROSITE" id="PS51257">
    <property type="entry name" value="PROKAR_LIPOPROTEIN"/>
    <property type="match status" value="1"/>
</dbReference>
<gene>
    <name evidence="2" type="ORF">PPSIR1_31908</name>
</gene>
<feature type="signal peptide" evidence="1">
    <location>
        <begin position="1"/>
        <end position="21"/>
    </location>
</feature>
<evidence type="ECO:0000256" key="1">
    <source>
        <dbReference type="SAM" id="SignalP"/>
    </source>
</evidence>
<protein>
    <recommendedName>
        <fullName evidence="4">Lipoprotein</fullName>
    </recommendedName>
</protein>
<accession>A6G2U9</accession>
<dbReference type="OrthoDB" id="5514645at2"/>
<sequence length="243" mass="25858">MSTRRPLVLALLLSSTFAASACTAFFVPGEDDDGIVRCNNTDDCPQPDDNRWRSQCVFGEDQDPGSDKVCAPFFRDDIGCDPESTFTGDSPILAVYEDATDANSRVLYVACEEANLGKQGCPPAPGMGCNDGLTPNDSNVCDVEGAEIPAILPTTVGGTDIAGHDVLDQYCRSYFCDESYVCDKNSFRCLPCNSSDPFSEGGCGTLYIQGERSPAYTDLDSAMANCSGDLSVDEQDIGTAPNP</sequence>
<dbReference type="Proteomes" id="UP000005801">
    <property type="component" value="Unassembled WGS sequence"/>
</dbReference>
<dbReference type="EMBL" id="ABCS01000016">
    <property type="protein sequence ID" value="EDM79799.1"/>
    <property type="molecule type" value="Genomic_DNA"/>
</dbReference>
<comment type="caution">
    <text evidence="2">The sequence shown here is derived from an EMBL/GenBank/DDBJ whole genome shotgun (WGS) entry which is preliminary data.</text>
</comment>
<proteinExistence type="predicted"/>
<dbReference type="STRING" id="391625.PPSIR1_31908"/>
<reference evidence="2 3" key="1">
    <citation type="submission" date="2007-06" db="EMBL/GenBank/DDBJ databases">
        <authorList>
            <person name="Shimkets L."/>
            <person name="Ferriera S."/>
            <person name="Johnson J."/>
            <person name="Kravitz S."/>
            <person name="Beeson K."/>
            <person name="Sutton G."/>
            <person name="Rogers Y.-H."/>
            <person name="Friedman R."/>
            <person name="Frazier M."/>
            <person name="Venter J.C."/>
        </authorList>
    </citation>
    <scope>NUCLEOTIDE SEQUENCE [LARGE SCALE GENOMIC DNA]</scope>
    <source>
        <strain evidence="2 3">SIR-1</strain>
    </source>
</reference>
<evidence type="ECO:0008006" key="4">
    <source>
        <dbReference type="Google" id="ProtNLM"/>
    </source>
</evidence>
<name>A6G2U9_9BACT</name>
<evidence type="ECO:0000313" key="3">
    <source>
        <dbReference type="Proteomes" id="UP000005801"/>
    </source>
</evidence>
<dbReference type="AlphaFoldDB" id="A6G2U9"/>
<keyword evidence="3" id="KW-1185">Reference proteome</keyword>